<dbReference type="RefSeq" id="WP_154460716.1">
    <property type="nucleotide sequence ID" value="NZ_VUMM01000016.1"/>
</dbReference>
<dbReference type="EMBL" id="VUMM01000016">
    <property type="protein sequence ID" value="MSS01959.1"/>
    <property type="molecule type" value="Genomic_DNA"/>
</dbReference>
<sequence>MKSILYCNKWISEEEFRENTDKYITINPIENKEKILEHLKQTEKGPMCSKPVKDPFTKKIIYPYTCKYEEGEYGWYNLYIYLFEKYNLRLDDNFIKNVLDNK</sequence>
<evidence type="ECO:0000313" key="2">
    <source>
        <dbReference type="Proteomes" id="UP000470082"/>
    </source>
</evidence>
<dbReference type="AlphaFoldDB" id="A0A7X2N3U4"/>
<organism evidence="1 2">
    <name type="scientific">Floccifex porci</name>
    <dbReference type="NCBI Taxonomy" id="2606629"/>
    <lineage>
        <taxon>Bacteria</taxon>
        <taxon>Bacillati</taxon>
        <taxon>Bacillota</taxon>
        <taxon>Erysipelotrichia</taxon>
        <taxon>Erysipelotrichales</taxon>
        <taxon>Erysipelotrichaceae</taxon>
        <taxon>Floccifex</taxon>
    </lineage>
</organism>
<protein>
    <submittedName>
        <fullName evidence="1">Uncharacterized protein</fullName>
    </submittedName>
</protein>
<proteinExistence type="predicted"/>
<accession>A0A7X2N3U4</accession>
<reference evidence="1 2" key="1">
    <citation type="submission" date="2019-08" db="EMBL/GenBank/DDBJ databases">
        <title>In-depth cultivation of the pig gut microbiome towards novel bacterial diversity and tailored functional studies.</title>
        <authorList>
            <person name="Wylensek D."/>
            <person name="Hitch T.C.A."/>
            <person name="Clavel T."/>
        </authorList>
    </citation>
    <scope>NUCLEOTIDE SEQUENCE [LARGE SCALE GENOMIC DNA]</scope>
    <source>
        <strain evidence="1 2">LKV-178-WT-2G</strain>
    </source>
</reference>
<dbReference type="Proteomes" id="UP000470082">
    <property type="component" value="Unassembled WGS sequence"/>
</dbReference>
<comment type="caution">
    <text evidence="1">The sequence shown here is derived from an EMBL/GenBank/DDBJ whole genome shotgun (WGS) entry which is preliminary data.</text>
</comment>
<keyword evidence="2" id="KW-1185">Reference proteome</keyword>
<gene>
    <name evidence="1" type="ORF">FYJ50_07620</name>
</gene>
<name>A0A7X2N3U4_9FIRM</name>
<evidence type="ECO:0000313" key="1">
    <source>
        <dbReference type="EMBL" id="MSS01959.1"/>
    </source>
</evidence>